<dbReference type="AlphaFoldDB" id="A0A017RXH6"/>
<proteinExistence type="predicted"/>
<gene>
    <name evidence="7" type="ORF">Q428_07125</name>
</gene>
<dbReference type="PANTHER" id="PTHR30482:SF10">
    <property type="entry name" value="HIGH-AFFINITY BRANCHED-CHAIN AMINO ACID TRANSPORT PROTEIN BRAE"/>
    <property type="match status" value="1"/>
</dbReference>
<feature type="transmembrane region" description="Helical" evidence="6">
    <location>
        <begin position="36"/>
        <end position="54"/>
    </location>
</feature>
<name>A0A017RXH6_9CLOT</name>
<evidence type="ECO:0000256" key="3">
    <source>
        <dbReference type="ARBA" id="ARBA00022692"/>
    </source>
</evidence>
<evidence type="ECO:0000256" key="4">
    <source>
        <dbReference type="ARBA" id="ARBA00022989"/>
    </source>
</evidence>
<comment type="subcellular location">
    <subcellularLocation>
        <location evidence="1">Cell membrane</location>
        <topology evidence="1">Multi-pass membrane protein</topology>
    </subcellularLocation>
</comment>
<comment type="caution">
    <text evidence="7">The sequence shown here is derived from an EMBL/GenBank/DDBJ whole genome shotgun (WGS) entry which is preliminary data.</text>
</comment>
<dbReference type="STRING" id="1403537.Q428_07125"/>
<feature type="transmembrane region" description="Helical" evidence="6">
    <location>
        <begin position="74"/>
        <end position="102"/>
    </location>
</feature>
<dbReference type="EMBL" id="AZQP01000017">
    <property type="protein sequence ID" value="EYE88625.1"/>
    <property type="molecule type" value="Genomic_DNA"/>
</dbReference>
<evidence type="ECO:0000256" key="2">
    <source>
        <dbReference type="ARBA" id="ARBA00022475"/>
    </source>
</evidence>
<dbReference type="CDD" id="cd06581">
    <property type="entry name" value="TM_PBP1_LivM_like"/>
    <property type="match status" value="1"/>
</dbReference>
<dbReference type="PANTHER" id="PTHR30482">
    <property type="entry name" value="HIGH-AFFINITY BRANCHED-CHAIN AMINO ACID TRANSPORT SYSTEM PERMEASE"/>
    <property type="match status" value="1"/>
</dbReference>
<dbReference type="InterPro" id="IPR043428">
    <property type="entry name" value="LivM-like"/>
</dbReference>
<dbReference type="GO" id="GO:0015658">
    <property type="term" value="F:branched-chain amino acid transmembrane transporter activity"/>
    <property type="evidence" value="ECO:0007669"/>
    <property type="project" value="InterPro"/>
</dbReference>
<accession>A0A017RXH6</accession>
<evidence type="ECO:0000256" key="1">
    <source>
        <dbReference type="ARBA" id="ARBA00004651"/>
    </source>
</evidence>
<organism evidence="7 8">
    <name type="scientific">Fervidicella metallireducens AeB</name>
    <dbReference type="NCBI Taxonomy" id="1403537"/>
    <lineage>
        <taxon>Bacteria</taxon>
        <taxon>Bacillati</taxon>
        <taxon>Bacillota</taxon>
        <taxon>Clostridia</taxon>
        <taxon>Eubacteriales</taxon>
        <taxon>Clostridiaceae</taxon>
        <taxon>Fervidicella</taxon>
    </lineage>
</organism>
<dbReference type="Pfam" id="PF02653">
    <property type="entry name" value="BPD_transp_2"/>
    <property type="match status" value="1"/>
</dbReference>
<keyword evidence="3 6" id="KW-0812">Transmembrane</keyword>
<keyword evidence="2" id="KW-1003">Cell membrane</keyword>
<evidence type="ECO:0000313" key="8">
    <source>
        <dbReference type="Proteomes" id="UP000019681"/>
    </source>
</evidence>
<dbReference type="InterPro" id="IPR001851">
    <property type="entry name" value="ABC_transp_permease"/>
</dbReference>
<feature type="transmembrane region" description="Helical" evidence="6">
    <location>
        <begin position="122"/>
        <end position="140"/>
    </location>
</feature>
<protein>
    <recommendedName>
        <fullName evidence="9">Branched-chain amino acid ABC transporter permease</fullName>
    </recommendedName>
</protein>
<keyword evidence="4 6" id="KW-1133">Transmembrane helix</keyword>
<evidence type="ECO:0008006" key="9">
    <source>
        <dbReference type="Google" id="ProtNLM"/>
    </source>
</evidence>
<dbReference type="GO" id="GO:0005886">
    <property type="term" value="C:plasma membrane"/>
    <property type="evidence" value="ECO:0007669"/>
    <property type="project" value="UniProtKB-SubCell"/>
</dbReference>
<evidence type="ECO:0000256" key="5">
    <source>
        <dbReference type="ARBA" id="ARBA00023136"/>
    </source>
</evidence>
<evidence type="ECO:0000256" key="6">
    <source>
        <dbReference type="SAM" id="Phobius"/>
    </source>
</evidence>
<dbReference type="Proteomes" id="UP000019681">
    <property type="component" value="Unassembled WGS sequence"/>
</dbReference>
<keyword evidence="5 6" id="KW-0472">Membrane</keyword>
<sequence length="179" mass="20016">MIILLIRSTYGRAFKAIREDEVAAEAMGINLFKHKMMSFIISSFFAGISGALLAMFQTTVQAMAFTAAMTYEILLIVVIGGIGSITGSILAAFLFVACSEWWMRFLDEPMYIGGFQVPFLRTGFRMVVFSIVIMAVVLFWRKGIMGTKEFSWDGIAKFFKDPFGLISRQKGKGEVQRNA</sequence>
<reference evidence="7 8" key="1">
    <citation type="journal article" date="2014" name="Genome Announc.">
        <title>Draft Genome Sequence of Fervidicella metallireducens Strain AeBT, an Iron-Reducing Thermoanaerobe from the Great Artesian Basin.</title>
        <authorList>
            <person name="Patel B.K."/>
        </authorList>
    </citation>
    <scope>NUCLEOTIDE SEQUENCE [LARGE SCALE GENOMIC DNA]</scope>
    <source>
        <strain evidence="7 8">AeB</strain>
    </source>
</reference>
<keyword evidence="8" id="KW-1185">Reference proteome</keyword>
<evidence type="ECO:0000313" key="7">
    <source>
        <dbReference type="EMBL" id="EYE88625.1"/>
    </source>
</evidence>